<dbReference type="PANTHER" id="PTHR36839">
    <property type="entry name" value="METALLO-BETA-LACTAMASE FAMILY PROTEIN (AFU_ORTHOLOGUE AFUA_5G12770)"/>
    <property type="match status" value="1"/>
</dbReference>
<dbReference type="PANTHER" id="PTHR36839:SF1">
    <property type="entry name" value="METALLO-BETA-LACTAMASE FAMILY PROTEIN (AFU_ORTHOLOGUE AFUA_5G12770)"/>
    <property type="match status" value="1"/>
</dbReference>
<accession>A0A7W6XTN5</accession>
<proteinExistence type="predicted"/>
<comment type="caution">
    <text evidence="2">The sequence shown here is derived from an EMBL/GenBank/DDBJ whole genome shotgun (WGS) entry which is preliminary data.</text>
</comment>
<evidence type="ECO:0000313" key="2">
    <source>
        <dbReference type="EMBL" id="MBB4437571.1"/>
    </source>
</evidence>
<gene>
    <name evidence="2" type="ORF">GGE15_000820</name>
</gene>
<dbReference type="InterPro" id="IPR001279">
    <property type="entry name" value="Metallo-B-lactamas"/>
</dbReference>
<dbReference type="SMART" id="SM00849">
    <property type="entry name" value="Lactamase_B"/>
    <property type="match status" value="1"/>
</dbReference>
<dbReference type="RefSeq" id="WP_184497975.1">
    <property type="nucleotide sequence ID" value="NZ_JACIHI010000002.1"/>
</dbReference>
<name>A0A7W6XTN5_9HYPH</name>
<dbReference type="Proteomes" id="UP000533724">
    <property type="component" value="Unassembled WGS sequence"/>
</dbReference>
<feature type="domain" description="Metallo-beta-lactamase" evidence="1">
    <location>
        <begin position="73"/>
        <end position="227"/>
    </location>
</feature>
<reference evidence="2 3" key="1">
    <citation type="submission" date="2020-08" db="EMBL/GenBank/DDBJ databases">
        <title>Genomic Encyclopedia of Type Strains, Phase IV (KMG-V): Genome sequencing to study the core and pangenomes of soil and plant-associated prokaryotes.</title>
        <authorList>
            <person name="Whitman W."/>
        </authorList>
    </citation>
    <scope>NUCLEOTIDE SEQUENCE [LARGE SCALE GENOMIC DNA]</scope>
    <source>
        <strain evidence="2 3">SEMIA 414</strain>
    </source>
</reference>
<evidence type="ECO:0000313" key="3">
    <source>
        <dbReference type="Proteomes" id="UP000533724"/>
    </source>
</evidence>
<dbReference type="InterPro" id="IPR036866">
    <property type="entry name" value="RibonucZ/Hydroxyglut_hydro"/>
</dbReference>
<organism evidence="2 3">
    <name type="scientific">Rhizobium esperanzae</name>
    <dbReference type="NCBI Taxonomy" id="1967781"/>
    <lineage>
        <taxon>Bacteria</taxon>
        <taxon>Pseudomonadati</taxon>
        <taxon>Pseudomonadota</taxon>
        <taxon>Alphaproteobacteria</taxon>
        <taxon>Hyphomicrobiales</taxon>
        <taxon>Rhizobiaceae</taxon>
        <taxon>Rhizobium/Agrobacterium group</taxon>
        <taxon>Rhizobium</taxon>
    </lineage>
</organism>
<sequence>MNFPICTACGTQFNESLEPPSACPLCEDDRQFVPPSGQVWTDMMALHSTHELIWTKEAKGIHSLQISPDFAIGQRAFLIEGPDGNILWDCLSLLDEASVSRIAAMGGLAAIAISHPHFYSSMMEWSSAFGDVPVYIHADDGEWVQRSGPALSQWVGEVFELNQATLVRCGGHFAGSSVLHCPWLEDGKGALFVGDTMQVTLDRKYVSFMRSFPNILPLSGRAVNCIGEAVRAFRFEAIYGGFSDRTIKQEGSRVVERSILRYIQATEGGPLQPRCSP</sequence>
<evidence type="ECO:0000259" key="1">
    <source>
        <dbReference type="SMART" id="SM00849"/>
    </source>
</evidence>
<dbReference type="Gene3D" id="3.60.15.10">
    <property type="entry name" value="Ribonuclease Z/Hydroxyacylglutathione hydrolase-like"/>
    <property type="match status" value="1"/>
</dbReference>
<dbReference type="EMBL" id="JACIHI010000002">
    <property type="protein sequence ID" value="MBB4437571.1"/>
    <property type="molecule type" value="Genomic_DNA"/>
</dbReference>
<dbReference type="SUPFAM" id="SSF56281">
    <property type="entry name" value="Metallo-hydrolase/oxidoreductase"/>
    <property type="match status" value="1"/>
</dbReference>
<dbReference type="AlphaFoldDB" id="A0A7W6XTN5"/>
<protein>
    <recommendedName>
        <fullName evidence="1">Metallo-beta-lactamase domain-containing protein</fullName>
    </recommendedName>
</protein>